<accession>A0A0A9WXK8</accession>
<feature type="domain" description="C2" evidence="3">
    <location>
        <begin position="299"/>
        <end position="439"/>
    </location>
</feature>
<dbReference type="PROSITE" id="PS50004">
    <property type="entry name" value="C2"/>
    <property type="match status" value="1"/>
</dbReference>
<evidence type="ECO:0000313" key="4">
    <source>
        <dbReference type="EMBL" id="JAG12136.1"/>
    </source>
</evidence>
<comment type="similarity">
    <text evidence="1">Belongs to the CC2D1 family.</text>
</comment>
<dbReference type="SMART" id="SM00685">
    <property type="entry name" value="DM14"/>
    <property type="match status" value="2"/>
</dbReference>
<dbReference type="SMART" id="SM00239">
    <property type="entry name" value="C2"/>
    <property type="match status" value="1"/>
</dbReference>
<dbReference type="InterPro" id="IPR037772">
    <property type="entry name" value="C2_Freud"/>
</dbReference>
<dbReference type="InterPro" id="IPR035892">
    <property type="entry name" value="C2_domain_sf"/>
</dbReference>
<name>A0A0A9WXK8_LYGHE</name>
<reference evidence="4" key="2">
    <citation type="submission" date="2014-07" db="EMBL/GenBank/DDBJ databases">
        <authorList>
            <person name="Hull J."/>
        </authorList>
    </citation>
    <scope>NUCLEOTIDE SEQUENCE</scope>
</reference>
<dbReference type="SUPFAM" id="SSF49562">
    <property type="entry name" value="C2 domain (Calcium/lipid-binding domain, CaLB)"/>
    <property type="match status" value="1"/>
</dbReference>
<gene>
    <name evidence="4" type="ORF">CM83_50487</name>
</gene>
<dbReference type="CDD" id="cd08690">
    <property type="entry name" value="C2_Freud-1"/>
    <property type="match status" value="1"/>
</dbReference>
<dbReference type="InterPro" id="IPR039725">
    <property type="entry name" value="CC2D1A/B"/>
</dbReference>
<proteinExistence type="inferred from homology"/>
<evidence type="ECO:0000256" key="1">
    <source>
        <dbReference type="ARBA" id="ARBA00010672"/>
    </source>
</evidence>
<feature type="compositionally biased region" description="Low complexity" evidence="2">
    <location>
        <begin position="131"/>
        <end position="146"/>
    </location>
</feature>
<dbReference type="AlphaFoldDB" id="A0A0A9WXK8"/>
<organism evidence="4">
    <name type="scientific">Lygus hesperus</name>
    <name type="common">Western plant bug</name>
    <dbReference type="NCBI Taxonomy" id="30085"/>
    <lineage>
        <taxon>Eukaryota</taxon>
        <taxon>Metazoa</taxon>
        <taxon>Ecdysozoa</taxon>
        <taxon>Arthropoda</taxon>
        <taxon>Hexapoda</taxon>
        <taxon>Insecta</taxon>
        <taxon>Pterygota</taxon>
        <taxon>Neoptera</taxon>
        <taxon>Paraneoptera</taxon>
        <taxon>Hemiptera</taxon>
        <taxon>Heteroptera</taxon>
        <taxon>Panheteroptera</taxon>
        <taxon>Cimicomorpha</taxon>
        <taxon>Miridae</taxon>
        <taxon>Mirini</taxon>
        <taxon>Lygus</taxon>
    </lineage>
</organism>
<dbReference type="EMBL" id="GBHO01031468">
    <property type="protein sequence ID" value="JAG12136.1"/>
    <property type="molecule type" value="Transcribed_RNA"/>
</dbReference>
<dbReference type="GO" id="GO:0001227">
    <property type="term" value="F:DNA-binding transcription repressor activity, RNA polymerase II-specific"/>
    <property type="evidence" value="ECO:0007669"/>
    <property type="project" value="InterPro"/>
</dbReference>
<evidence type="ECO:0000259" key="3">
    <source>
        <dbReference type="PROSITE" id="PS50004"/>
    </source>
</evidence>
<dbReference type="Gene3D" id="2.60.40.150">
    <property type="entry name" value="C2 domain"/>
    <property type="match status" value="1"/>
</dbReference>
<dbReference type="PANTHER" id="PTHR13076">
    <property type="entry name" value="COILED-COIL AND C2 DOMAIN-CONTAINING PROTEIN 1-LIKE"/>
    <property type="match status" value="1"/>
</dbReference>
<feature type="region of interest" description="Disordered" evidence="2">
    <location>
        <begin position="114"/>
        <end position="156"/>
    </location>
</feature>
<sequence>MPPPPPGFGPTAAKSEAPTGPIQSPAPPPRVQEADPPAPATVMEALEQRLAKFQQQEESAKAEGNSSKARRMGRIVKQYQDAIKLHRAGKPFPVDELPTPPGFAPIPVSGVSSAVPAGPSLTLSPGKRLEPASPSSSSPATPQRSPLPSLKGVEGTKQEKQLKLLLQKQKQFKEAALKAKQDGNLQLAKEYLRQYKSFDPLIEAAQGGFPVDLTTLPATPGSSQVIEKEYEIVKMTDCLPGTTSEMYNQLITDLHQQLKLCMETRAHFKAIGDVANANKFEQLAVSSKKDLDTVKIACNKDEPIPKFHYERRTFDIVRCNTDLTDNEMEISILQGVNYNVPNPKEIDTYVRFEFPAPNNEEPKRDKTSTVYNTNNPAYDAKFMISIPRSNRNFQRLFRRHALKLEVWSKGGFLRSDSMVGTVNVKLLPLETKCTVHDSFDLMDGRKPLGGKLEVKIRIRHPIQSKQVEQLQEKWLVVD</sequence>
<protein>
    <submittedName>
        <fullName evidence="4">Coiled-coil and C2 domain-containing protein 1-like protein</fullName>
    </submittedName>
</protein>
<dbReference type="Pfam" id="PF21528">
    <property type="entry name" value="CC2D1A-B_DM14"/>
    <property type="match status" value="1"/>
</dbReference>
<reference evidence="4" key="1">
    <citation type="journal article" date="2014" name="PLoS ONE">
        <title>Transcriptome-Based Identification of ABC Transporters in the Western Tarnished Plant Bug Lygus hesperus.</title>
        <authorList>
            <person name="Hull J.J."/>
            <person name="Chaney K."/>
            <person name="Geib S.M."/>
            <person name="Fabrick J.A."/>
            <person name="Brent C.S."/>
            <person name="Walsh D."/>
            <person name="Lavine L.C."/>
        </authorList>
    </citation>
    <scope>NUCLEOTIDE SEQUENCE</scope>
</reference>
<evidence type="ECO:0000256" key="2">
    <source>
        <dbReference type="SAM" id="MobiDB-lite"/>
    </source>
</evidence>
<feature type="region of interest" description="Disordered" evidence="2">
    <location>
        <begin position="1"/>
        <end position="74"/>
    </location>
</feature>
<dbReference type="InterPro" id="IPR006608">
    <property type="entry name" value="CC2D1A/B_DM14"/>
</dbReference>
<dbReference type="InterPro" id="IPR000008">
    <property type="entry name" value="C2_dom"/>
</dbReference>
<dbReference type="Pfam" id="PF00168">
    <property type="entry name" value="C2"/>
    <property type="match status" value="1"/>
</dbReference>
<dbReference type="PANTHER" id="PTHR13076:SF9">
    <property type="entry name" value="COILED-COIL AND C2 DOMAIN-CONTAINING PROTEIN 1-LIKE"/>
    <property type="match status" value="1"/>
</dbReference>